<dbReference type="InterPro" id="IPR011990">
    <property type="entry name" value="TPR-like_helical_dom_sf"/>
</dbReference>
<evidence type="ECO:0000313" key="3">
    <source>
        <dbReference type="Proteomes" id="UP000013827"/>
    </source>
</evidence>
<dbReference type="EnsemblProtists" id="EOD27927">
    <property type="protein sequence ID" value="EOD27927"/>
    <property type="gene ID" value="EMIHUDRAFT_235383"/>
</dbReference>
<dbReference type="RefSeq" id="XP_005780356.1">
    <property type="nucleotide sequence ID" value="XM_005780299.1"/>
</dbReference>
<dbReference type="KEGG" id="ehx:EMIHUDRAFT_235383"/>
<reference evidence="3" key="1">
    <citation type="journal article" date="2013" name="Nature">
        <title>Pan genome of the phytoplankton Emiliania underpins its global distribution.</title>
        <authorList>
            <person name="Read B.A."/>
            <person name="Kegel J."/>
            <person name="Klute M.J."/>
            <person name="Kuo A."/>
            <person name="Lefebvre S.C."/>
            <person name="Maumus F."/>
            <person name="Mayer C."/>
            <person name="Miller J."/>
            <person name="Monier A."/>
            <person name="Salamov A."/>
            <person name="Young J."/>
            <person name="Aguilar M."/>
            <person name="Claverie J.M."/>
            <person name="Frickenhaus S."/>
            <person name="Gonzalez K."/>
            <person name="Herman E.K."/>
            <person name="Lin Y.C."/>
            <person name="Napier J."/>
            <person name="Ogata H."/>
            <person name="Sarno A.F."/>
            <person name="Shmutz J."/>
            <person name="Schroeder D."/>
            <person name="de Vargas C."/>
            <person name="Verret F."/>
            <person name="von Dassow P."/>
            <person name="Valentin K."/>
            <person name="Van de Peer Y."/>
            <person name="Wheeler G."/>
            <person name="Dacks J.B."/>
            <person name="Delwiche C.F."/>
            <person name="Dyhrman S.T."/>
            <person name="Glockner G."/>
            <person name="John U."/>
            <person name="Richards T."/>
            <person name="Worden A.Z."/>
            <person name="Zhang X."/>
            <person name="Grigoriev I.V."/>
            <person name="Allen A.E."/>
            <person name="Bidle K."/>
            <person name="Borodovsky M."/>
            <person name="Bowler C."/>
            <person name="Brownlee C."/>
            <person name="Cock J.M."/>
            <person name="Elias M."/>
            <person name="Gladyshev V.N."/>
            <person name="Groth M."/>
            <person name="Guda C."/>
            <person name="Hadaegh A."/>
            <person name="Iglesias-Rodriguez M.D."/>
            <person name="Jenkins J."/>
            <person name="Jones B.M."/>
            <person name="Lawson T."/>
            <person name="Leese F."/>
            <person name="Lindquist E."/>
            <person name="Lobanov A."/>
            <person name="Lomsadze A."/>
            <person name="Malik S.B."/>
            <person name="Marsh M.E."/>
            <person name="Mackinder L."/>
            <person name="Mock T."/>
            <person name="Mueller-Roeber B."/>
            <person name="Pagarete A."/>
            <person name="Parker M."/>
            <person name="Probert I."/>
            <person name="Quesneville H."/>
            <person name="Raines C."/>
            <person name="Rensing S.A."/>
            <person name="Riano-Pachon D.M."/>
            <person name="Richier S."/>
            <person name="Rokitta S."/>
            <person name="Shiraiwa Y."/>
            <person name="Soanes D.M."/>
            <person name="van der Giezen M."/>
            <person name="Wahlund T.M."/>
            <person name="Williams B."/>
            <person name="Wilson W."/>
            <person name="Wolfe G."/>
            <person name="Wurch L.L."/>
        </authorList>
    </citation>
    <scope>NUCLEOTIDE SEQUENCE</scope>
</reference>
<proteinExistence type="predicted"/>
<dbReference type="PaxDb" id="2903-EOD27927"/>
<evidence type="ECO:0008006" key="4">
    <source>
        <dbReference type="Google" id="ProtNLM"/>
    </source>
</evidence>
<reference evidence="2" key="2">
    <citation type="submission" date="2024-10" db="UniProtKB">
        <authorList>
            <consortium name="EnsemblProtists"/>
        </authorList>
    </citation>
    <scope>IDENTIFICATION</scope>
</reference>
<organism evidence="2 3">
    <name type="scientific">Emiliania huxleyi (strain CCMP1516)</name>
    <dbReference type="NCBI Taxonomy" id="280463"/>
    <lineage>
        <taxon>Eukaryota</taxon>
        <taxon>Haptista</taxon>
        <taxon>Haptophyta</taxon>
        <taxon>Prymnesiophyceae</taxon>
        <taxon>Isochrysidales</taxon>
        <taxon>Noelaerhabdaceae</taxon>
        <taxon>Emiliania</taxon>
    </lineage>
</organism>
<evidence type="ECO:0000256" key="1">
    <source>
        <dbReference type="SAM" id="MobiDB-lite"/>
    </source>
</evidence>
<feature type="region of interest" description="Disordered" evidence="1">
    <location>
        <begin position="660"/>
        <end position="690"/>
    </location>
</feature>
<name>A0A0D3JWP2_EMIH1</name>
<accession>A0A0D3JWP2</accession>
<sequence length="733" mass="79545">MRPRHYNGYNAPVGGIKCPIDGCNHDPFPDRRHLAEHCAAAHPSSADTDDVLADHAFHRCDICRGVFCVLPRPTQNGNSGWLNHCTSGDNTRRTAHKELQIAAKTWKEAEKRARSAEIPLHSGFQAELFAPVVAAHEHFAEDVNGETNGLAFLCADLYNAYVFFRSHGEVEPRPADQLRHRAAAWVSAINDGTAVQLWRAFADEARRTASRSNPDGDLCELEDELQVDYDRLSEPTVSGMPCDATTIRKQAFLASHGDWSAAFKQSTPSPALDPRLPDSKRALIGFNPQTPHRELTPEHVADEPGHAPIQFTAKLVQKAAAQLRDLRAPGTLPQDNRIIKAIIRQPRGLKAVTKWANAVAADQGGATARDLLAGGIRAALAAKVCPLTGEIKGRRPLGMCEKWRCLLWAIINRACRKGFERNFTEPAPEDGTEKLARLVRGWTEHAPRHGIVSDDISAMYQWTSRWAGFAFLRRRFPSLLAIFRFFYYSRSGLLALEQGEPATAVAQLTRARQFAAYSGAALLGRLPGGLLWSGLSPNSEYAAGRAVLENRGEVLAAIDHFDAAIRGNPNLWPAHANLAAVQAGLGDVMAALEATLSACQRAIDILVIRADDAPAPADPGQALPACSCLPHAADAYQRALANVAGHEGASAALERLAELQQEGRGSQGRITSSLSPSRRPVDSVPTDSDTDPVVVGVTFGACRYVPAIFSVSKDTKMRALNEGKETDDAHVSE</sequence>
<dbReference type="SUPFAM" id="SSF48452">
    <property type="entry name" value="TPR-like"/>
    <property type="match status" value="1"/>
</dbReference>
<keyword evidence="3" id="KW-1185">Reference proteome</keyword>
<protein>
    <recommendedName>
        <fullName evidence="4">C2H2-type domain-containing protein</fullName>
    </recommendedName>
</protein>
<dbReference type="HOGENOM" id="CLU_378332_0_0_1"/>
<evidence type="ECO:0000313" key="2">
    <source>
        <dbReference type="EnsemblProtists" id="EOD27927"/>
    </source>
</evidence>
<dbReference type="GeneID" id="17273464"/>
<dbReference type="Gene3D" id="1.25.40.10">
    <property type="entry name" value="Tetratricopeptide repeat domain"/>
    <property type="match status" value="1"/>
</dbReference>
<dbReference type="Proteomes" id="UP000013827">
    <property type="component" value="Unassembled WGS sequence"/>
</dbReference>
<dbReference type="AlphaFoldDB" id="A0A0D3JWP2"/>